<comment type="caution">
    <text evidence="10">The sequence shown here is derived from an EMBL/GenBank/DDBJ whole genome shotgun (WGS) entry which is preliminary data.</text>
</comment>
<dbReference type="Pfam" id="PF21317">
    <property type="entry name" value="BetaGal_ABD_1"/>
    <property type="match status" value="1"/>
</dbReference>
<organism evidence="10 11">
    <name type="scientific">Promicromonospora soli</name>
    <dbReference type="NCBI Taxonomy" id="2035533"/>
    <lineage>
        <taxon>Bacteria</taxon>
        <taxon>Bacillati</taxon>
        <taxon>Actinomycetota</taxon>
        <taxon>Actinomycetes</taxon>
        <taxon>Micrococcales</taxon>
        <taxon>Promicromonosporaceae</taxon>
        <taxon>Promicromonospora</taxon>
    </lineage>
</organism>
<feature type="domain" description="Glycoside hydrolase 35 catalytic" evidence="7">
    <location>
        <begin position="11"/>
        <end position="328"/>
    </location>
</feature>
<dbReference type="AlphaFoldDB" id="A0A919FK34"/>
<feature type="domain" description="Beta-galactosidase galactose-binding" evidence="9">
    <location>
        <begin position="524"/>
        <end position="579"/>
    </location>
</feature>
<feature type="active site" description="Nucleophile" evidence="4">
    <location>
        <position position="239"/>
    </location>
</feature>
<reference evidence="10" key="2">
    <citation type="submission" date="2020-09" db="EMBL/GenBank/DDBJ databases">
        <authorList>
            <person name="Sun Q."/>
            <person name="Zhou Y."/>
        </authorList>
    </citation>
    <scope>NUCLEOTIDE SEQUENCE</scope>
    <source>
        <strain evidence="10">CGMCC 4.7398</strain>
    </source>
</reference>
<dbReference type="PRINTS" id="PR00742">
    <property type="entry name" value="GLHYDRLASE35"/>
</dbReference>
<feature type="domain" description="Beta-galactosidase 1-like first all-beta" evidence="8">
    <location>
        <begin position="383"/>
        <end position="483"/>
    </location>
</feature>
<dbReference type="Pfam" id="PF01301">
    <property type="entry name" value="Glyco_hydro_35"/>
    <property type="match status" value="1"/>
</dbReference>
<keyword evidence="11" id="KW-1185">Reference proteome</keyword>
<dbReference type="InterPro" id="IPR048913">
    <property type="entry name" value="BetaGal_gal-bd"/>
</dbReference>
<reference evidence="10" key="1">
    <citation type="journal article" date="2014" name="Int. J. Syst. Evol. Microbiol.">
        <title>Complete genome sequence of Corynebacterium casei LMG S-19264T (=DSM 44701T), isolated from a smear-ripened cheese.</title>
        <authorList>
            <consortium name="US DOE Joint Genome Institute (JGI-PGF)"/>
            <person name="Walter F."/>
            <person name="Albersmeier A."/>
            <person name="Kalinowski J."/>
            <person name="Ruckert C."/>
        </authorList>
    </citation>
    <scope>NUCLEOTIDE SEQUENCE</scope>
    <source>
        <strain evidence="10">CGMCC 4.7398</strain>
    </source>
</reference>
<dbReference type="GO" id="GO:0004565">
    <property type="term" value="F:beta-galactosidase activity"/>
    <property type="evidence" value="ECO:0007669"/>
    <property type="project" value="UniProtKB-EC"/>
</dbReference>
<keyword evidence="2 5" id="KW-0378">Hydrolase</keyword>
<name>A0A919FK34_9MICO</name>
<comment type="catalytic activity">
    <reaction evidence="5">
        <text>Hydrolysis of terminal non-reducing beta-D-galactose residues in beta-D-galactosides.</text>
        <dbReference type="EC" id="3.2.1.23"/>
    </reaction>
</comment>
<evidence type="ECO:0000256" key="1">
    <source>
        <dbReference type="ARBA" id="ARBA00009809"/>
    </source>
</evidence>
<dbReference type="Gene3D" id="3.20.20.80">
    <property type="entry name" value="Glycosidases"/>
    <property type="match status" value="1"/>
</dbReference>
<dbReference type="EMBL" id="BNAS01000001">
    <property type="protein sequence ID" value="GHH67531.1"/>
    <property type="molecule type" value="Genomic_DNA"/>
</dbReference>
<evidence type="ECO:0000259" key="9">
    <source>
        <dbReference type="Pfam" id="PF21467"/>
    </source>
</evidence>
<evidence type="ECO:0000256" key="4">
    <source>
        <dbReference type="PIRSR" id="PIRSR006336-1"/>
    </source>
</evidence>
<dbReference type="GO" id="GO:0005975">
    <property type="term" value="P:carbohydrate metabolic process"/>
    <property type="evidence" value="ECO:0007669"/>
    <property type="project" value="InterPro"/>
</dbReference>
<accession>A0A919FK34</accession>
<comment type="similarity">
    <text evidence="1 6">Belongs to the glycosyl hydrolase 35 family.</text>
</comment>
<protein>
    <recommendedName>
        <fullName evidence="5">Beta-galactosidase</fullName>
        <ecNumber evidence="5">3.2.1.23</ecNumber>
    </recommendedName>
</protein>
<evidence type="ECO:0000256" key="5">
    <source>
        <dbReference type="RuleBase" id="RU000675"/>
    </source>
</evidence>
<dbReference type="SUPFAM" id="SSF51445">
    <property type="entry name" value="(Trans)glycosidases"/>
    <property type="match status" value="1"/>
</dbReference>
<dbReference type="Pfam" id="PF21467">
    <property type="entry name" value="BetaGal_gal-bd"/>
    <property type="match status" value="1"/>
</dbReference>
<dbReference type="InterPro" id="IPR001944">
    <property type="entry name" value="Glycoside_Hdrlase_35"/>
</dbReference>
<keyword evidence="3 5" id="KW-0326">Glycosidase</keyword>
<dbReference type="PIRSF" id="PIRSF006336">
    <property type="entry name" value="B-gal"/>
    <property type="match status" value="1"/>
</dbReference>
<dbReference type="PROSITE" id="PS01182">
    <property type="entry name" value="GLYCOSYL_HYDROL_F35"/>
    <property type="match status" value="1"/>
</dbReference>
<evidence type="ECO:0000256" key="6">
    <source>
        <dbReference type="RuleBase" id="RU003679"/>
    </source>
</evidence>
<evidence type="ECO:0000259" key="8">
    <source>
        <dbReference type="Pfam" id="PF21317"/>
    </source>
</evidence>
<proteinExistence type="inferred from homology"/>
<dbReference type="InterPro" id="IPR019801">
    <property type="entry name" value="Glyco_hydro_35_CS"/>
</dbReference>
<dbReference type="SUPFAM" id="SSF49785">
    <property type="entry name" value="Galactose-binding domain-like"/>
    <property type="match status" value="1"/>
</dbReference>
<dbReference type="RefSeq" id="WP_189668059.1">
    <property type="nucleotide sequence ID" value="NZ_BNAS01000001.1"/>
</dbReference>
<dbReference type="InterPro" id="IPR031330">
    <property type="entry name" value="Gly_Hdrlase_35_cat"/>
</dbReference>
<dbReference type="PANTHER" id="PTHR23421">
    <property type="entry name" value="BETA-GALACTOSIDASE RELATED"/>
    <property type="match status" value="1"/>
</dbReference>
<evidence type="ECO:0000259" key="7">
    <source>
        <dbReference type="Pfam" id="PF01301"/>
    </source>
</evidence>
<evidence type="ECO:0000313" key="11">
    <source>
        <dbReference type="Proteomes" id="UP000627369"/>
    </source>
</evidence>
<dbReference type="Gene3D" id="2.60.120.260">
    <property type="entry name" value="Galactose-binding domain-like"/>
    <property type="match status" value="2"/>
</dbReference>
<evidence type="ECO:0000256" key="3">
    <source>
        <dbReference type="ARBA" id="ARBA00023295"/>
    </source>
</evidence>
<evidence type="ECO:0000256" key="2">
    <source>
        <dbReference type="ARBA" id="ARBA00022801"/>
    </source>
</evidence>
<dbReference type="InterPro" id="IPR026283">
    <property type="entry name" value="B-gal_1-like"/>
</dbReference>
<feature type="active site" description="Proton donor" evidence="4">
    <location>
        <position position="158"/>
    </location>
</feature>
<dbReference type="InterPro" id="IPR048912">
    <property type="entry name" value="BetaGal1-like_ABD1"/>
</dbReference>
<dbReference type="Proteomes" id="UP000627369">
    <property type="component" value="Unassembled WGS sequence"/>
</dbReference>
<dbReference type="EC" id="3.2.1.23" evidence="5"/>
<gene>
    <name evidence="10" type="primary">lacZ</name>
    <name evidence="10" type="ORF">GCM10017772_09400</name>
</gene>
<evidence type="ECO:0000313" key="10">
    <source>
        <dbReference type="EMBL" id="GHH67531.1"/>
    </source>
</evidence>
<sequence length="607" mass="65431">MPKFDIGPEDFLLDGERMQVVSGALHYFRVHPDQWADRIRKARLMGLNTIETYVPWNFHAPEPGVFDLDGRRDLGRFLDLVAAEGLHAIVRPGPYICAEWDGGGLPAWLLADDAVGVRRHEPLFLAAIGKYYANLLPLVAERQVTRGGPVLMVQVENEYGAYGDDPVPERHRYLRALVDLVRDQGIDVPLFTCDQANDEMLARGGLPELHKTATFGSRTAERLEVLRRHQPTGPLMCMEFWNGWFDSWGLEHHVAPAEANAADLDDLLAAGGSVNLYMFHGGTNFGLTSGANDKGIYRPITTSYDYDAPLAEDGTPTAKYYAMREVIARHLPVPGAEVEAAGSGAGPAPVVDVELSARVPLPDALAGLLRDGLRSFASVPTTDDLQLWSGFAVYRTSLRADDAVLSVGEVRDRAVVLVDGEQVGVLDRASHTFAVALPARAGELTLLVEDQGRVNYGPRIGEPKGLIGPVRTAVRTLDEWQAGALRMEDAPALLRSALDMADAGGAAASDVEPAVGGAAAAGLHRGTFDSVAGADHFLRLDGWTKGLAWVNGELLGRYWSLGPTHTLYVPGPLMREAGNELVLLELHGAASARASFVAAPALGVTEQ</sequence>
<dbReference type="InterPro" id="IPR017853">
    <property type="entry name" value="GH"/>
</dbReference>
<dbReference type="InterPro" id="IPR008979">
    <property type="entry name" value="Galactose-bd-like_sf"/>
</dbReference>